<evidence type="ECO:0000256" key="11">
    <source>
        <dbReference type="SAM" id="MobiDB-lite"/>
    </source>
</evidence>
<dbReference type="SMART" id="SM00382">
    <property type="entry name" value="AAA"/>
    <property type="match status" value="2"/>
</dbReference>
<dbReference type="STRING" id="164328.H3GQL2"/>
<reference evidence="13" key="2">
    <citation type="submission" date="2015-06" db="UniProtKB">
        <authorList>
            <consortium name="EnsemblProtists"/>
        </authorList>
    </citation>
    <scope>IDENTIFICATION</scope>
    <source>
        <strain evidence="13">Pr102</strain>
    </source>
</reference>
<dbReference type="Gene3D" id="3.40.50.300">
    <property type="entry name" value="P-loop containing nucleotide triphosphate hydrolases"/>
    <property type="match status" value="2"/>
</dbReference>
<evidence type="ECO:0000256" key="4">
    <source>
        <dbReference type="ARBA" id="ARBA00022741"/>
    </source>
</evidence>
<keyword evidence="7" id="KW-0472">Membrane</keyword>
<evidence type="ECO:0000256" key="2">
    <source>
        <dbReference type="ARBA" id="ARBA00006914"/>
    </source>
</evidence>
<dbReference type="VEuPathDB" id="FungiDB:KRP22_11116"/>
<feature type="domain" description="AAA+ ATPase" evidence="12">
    <location>
        <begin position="357"/>
        <end position="488"/>
    </location>
</feature>
<dbReference type="GO" id="GO:0016887">
    <property type="term" value="F:ATP hydrolysis activity"/>
    <property type="evidence" value="ECO:0000318"/>
    <property type="project" value="GO_Central"/>
</dbReference>
<dbReference type="PANTHER" id="PTHR23077">
    <property type="entry name" value="AAA-FAMILY ATPASE"/>
    <property type="match status" value="1"/>
</dbReference>
<dbReference type="GO" id="GO:0005778">
    <property type="term" value="C:peroxisomal membrane"/>
    <property type="evidence" value="ECO:0000318"/>
    <property type="project" value="GO_Central"/>
</dbReference>
<dbReference type="eggNOG" id="KOG0736">
    <property type="taxonomic scope" value="Eukaryota"/>
</dbReference>
<dbReference type="Proteomes" id="UP000005238">
    <property type="component" value="Unassembled WGS sequence"/>
</dbReference>
<dbReference type="HOGENOM" id="CLU_000688_0_8_1"/>
<dbReference type="InterPro" id="IPR027417">
    <property type="entry name" value="P-loop_NTPase"/>
</dbReference>
<evidence type="ECO:0000313" key="13">
    <source>
        <dbReference type="EnsemblProtists" id="Phyra79090"/>
    </source>
</evidence>
<dbReference type="FunFam" id="1.10.8.60:FF:000233">
    <property type="entry name" value="Peroxisome assembly factor, putative"/>
    <property type="match status" value="1"/>
</dbReference>
<evidence type="ECO:0000256" key="3">
    <source>
        <dbReference type="ARBA" id="ARBA00022593"/>
    </source>
</evidence>
<dbReference type="AlphaFoldDB" id="H3GQL2"/>
<comment type="similarity">
    <text evidence="2">Belongs to the AAA ATPase family.</text>
</comment>
<keyword evidence="6" id="KW-0067">ATP-binding</keyword>
<dbReference type="OMA" id="SLSCRQH"/>
<evidence type="ECO:0000256" key="7">
    <source>
        <dbReference type="ARBA" id="ARBA00023136"/>
    </source>
</evidence>
<feature type="domain" description="AAA+ ATPase" evidence="12">
    <location>
        <begin position="634"/>
        <end position="774"/>
    </location>
</feature>
<keyword evidence="4" id="KW-0547">Nucleotide-binding</keyword>
<protein>
    <recommendedName>
        <fullName evidence="8">Peroxisomal ATPase PEX6</fullName>
    </recommendedName>
    <alternativeName>
        <fullName evidence="9">Peroxin-6</fullName>
    </alternativeName>
</protein>
<dbReference type="VEuPathDB" id="FungiDB:KRP23_2817"/>
<dbReference type="GO" id="GO:0005524">
    <property type="term" value="F:ATP binding"/>
    <property type="evidence" value="ECO:0007669"/>
    <property type="project" value="UniProtKB-KW"/>
</dbReference>
<accession>H3GQL2</accession>
<feature type="compositionally biased region" description="Polar residues" evidence="11">
    <location>
        <begin position="1139"/>
        <end position="1154"/>
    </location>
</feature>
<dbReference type="InterPro" id="IPR003593">
    <property type="entry name" value="AAA+_ATPase"/>
</dbReference>
<keyword evidence="14" id="KW-1185">Reference proteome</keyword>
<dbReference type="FunFam" id="3.40.50.300:FF:000109">
    <property type="entry name" value="Peroxisomal biogenesis factor 6"/>
    <property type="match status" value="1"/>
</dbReference>
<evidence type="ECO:0000256" key="1">
    <source>
        <dbReference type="ARBA" id="ARBA00004370"/>
    </source>
</evidence>
<dbReference type="SUPFAM" id="SSF52540">
    <property type="entry name" value="P-loop containing nucleoside triphosphate hydrolases"/>
    <property type="match status" value="2"/>
</dbReference>
<comment type="subcellular location">
    <subcellularLocation>
        <location evidence="1">Membrane</location>
    </subcellularLocation>
</comment>
<dbReference type="GO" id="GO:0043335">
    <property type="term" value="P:protein unfolding"/>
    <property type="evidence" value="ECO:0000318"/>
    <property type="project" value="GO_Central"/>
</dbReference>
<dbReference type="InParanoid" id="H3GQL2"/>
<evidence type="ECO:0000256" key="9">
    <source>
        <dbReference type="ARBA" id="ARBA00034920"/>
    </source>
</evidence>
<dbReference type="GO" id="GO:0005829">
    <property type="term" value="C:cytosol"/>
    <property type="evidence" value="ECO:0000318"/>
    <property type="project" value="GO_Central"/>
</dbReference>
<dbReference type="InterPro" id="IPR003959">
    <property type="entry name" value="ATPase_AAA_core"/>
</dbReference>
<dbReference type="Pfam" id="PF00004">
    <property type="entry name" value="AAA"/>
    <property type="match status" value="2"/>
</dbReference>
<dbReference type="GO" id="GO:0016558">
    <property type="term" value="P:protein import into peroxisome matrix"/>
    <property type="evidence" value="ECO:0000318"/>
    <property type="project" value="GO_Central"/>
</dbReference>
<evidence type="ECO:0000256" key="6">
    <source>
        <dbReference type="ARBA" id="ARBA00022840"/>
    </source>
</evidence>
<evidence type="ECO:0000256" key="10">
    <source>
        <dbReference type="ARBA" id="ARBA00048778"/>
    </source>
</evidence>
<evidence type="ECO:0000256" key="5">
    <source>
        <dbReference type="ARBA" id="ARBA00022801"/>
    </source>
</evidence>
<proteinExistence type="inferred from homology"/>
<dbReference type="EnsemblProtists" id="Phyra79090">
    <property type="protein sequence ID" value="Phyra79090"/>
    <property type="gene ID" value="Phyra79090"/>
</dbReference>
<dbReference type="CDD" id="cd19527">
    <property type="entry name" value="RecA-like_PEX6_r2"/>
    <property type="match status" value="1"/>
</dbReference>
<evidence type="ECO:0000256" key="8">
    <source>
        <dbReference type="ARBA" id="ARBA00034811"/>
    </source>
</evidence>
<feature type="region of interest" description="Disordered" evidence="11">
    <location>
        <begin position="1135"/>
        <end position="1155"/>
    </location>
</feature>
<dbReference type="PANTHER" id="PTHR23077:SF9">
    <property type="entry name" value="PEROXISOMAL ATPASE PEX6"/>
    <property type="match status" value="1"/>
</dbReference>
<dbReference type="VEuPathDB" id="FungiDB:KRP23_2816"/>
<name>H3GQL2_PHYRM</name>
<keyword evidence="5" id="KW-0378">Hydrolase</keyword>
<dbReference type="EMBL" id="DS566034">
    <property type="status" value="NOT_ANNOTATED_CDS"/>
    <property type="molecule type" value="Genomic_DNA"/>
</dbReference>
<dbReference type="Gene3D" id="1.10.8.60">
    <property type="match status" value="2"/>
</dbReference>
<comment type="catalytic activity">
    <reaction evidence="10">
        <text>ATP + H2O = ADP + phosphate + H(+)</text>
        <dbReference type="Rhea" id="RHEA:13065"/>
        <dbReference type="ChEBI" id="CHEBI:15377"/>
        <dbReference type="ChEBI" id="CHEBI:15378"/>
        <dbReference type="ChEBI" id="CHEBI:30616"/>
        <dbReference type="ChEBI" id="CHEBI:43474"/>
        <dbReference type="ChEBI" id="CHEBI:456216"/>
    </reaction>
    <physiologicalReaction direction="left-to-right" evidence="10">
        <dbReference type="Rhea" id="RHEA:13066"/>
    </physiologicalReaction>
</comment>
<sequence length="1186" mass="129175">MWLSSFASSAADDGSSRQLHTVHGHVWSARGGSSLGSADDALTLVVTSDLSLLRRLRVVHDSFVTLQFQERSHVARLCLLPQAIVNSSDQEQVAAADANAKLDEVGMGDVTLSPLLAFNLGIQLHSVTGSHVAVSLSIRAALPQELGLAVQPSMPFRRKRQEQPASASYAMIAPLLVSSLSCRQHALMQQRDGLLDAIRAYFATPKVLQAGDVFAVELRETTQSHVPKENERYKANYVPYKCVEVPAACMLPEDGVPTEAVTELMPPTLDLDTSLLFFRVEKIDGDNKNALALTVSDATELMQGSSTSAPSPDEATIKHFMAQSRYRGAAAPFDSPLSSTTQQKLYEVLYPAQMCEIPVSVLLSGARGVGKKTLVHQVAKQLGVVTVEVPFTELTGQSELHLLENVRNQVSKAQALSPCLLYISHLFPVEKDNEEAELRIGAVLSECIRSLSQNQHSIPLIACVEDVNEVPKFIRQCFLYEMHLEAPDQPKRLEFLQHMAASIELSEDVDLKEVAQLTAGRTYGELSAMLADAGSLAIERILGDETDTSEQSLEDLVFADSDDLPHQCSVSAKDMEEAAQSQQAQASSANIGNASIPNVKWTDVGGLEDVKDEILDVVQLPIKHPELFASGVRQRSGILLYGPPGTGKTLLAKAIATECNLNFLSVKGPELLNMYIGESEKNVRQVFAKARSCRPCILFFDELDSLAPMRGRGSDSGGVMDRVVSQLLTEIDGLSGGGNDQVFVIGATNRPDLLETGLLRPGRFDRLLYLGICNEKSAQLKVLKAQTRKFALAEDADLEAVVEHCPTNFTGADFYALSSSALAAALKDRVEALDQQLEEINAEDCYSSSPMTIRLLLNRLSPEELRVPVSQEHFMSALSQVVPSVSPAEIQHYENLKKQYSSRQTKYRASSRLPSSTSAMVRFISLVTTCVLAIYSAAATASNDQTWRTQFYSKINVMPKVSGDCSVCFYEQKNFAGSNFCVGKRDKSCTKANPISAPGTIGSIKFGKGCDLVVNVRVFDAPYDQHVEVISSDVANTGYNLSSDHSVQELYVEEAGRACLLGATLPINNYGLCYTEDVPAVDDKYRNAITELMLFKSAAKDFDVIAYENDNYNSLEQTPVQIAVSKGDTRGMSHRFTGYSKNLETGQKDSSTGMKKSMQYKVRSIQFVSPEDGSAPGSVAPAPYST</sequence>
<evidence type="ECO:0000259" key="12">
    <source>
        <dbReference type="SMART" id="SM00382"/>
    </source>
</evidence>
<keyword evidence="3" id="KW-0962">Peroxisome biogenesis</keyword>
<dbReference type="VEuPathDB" id="FungiDB:KRP22_11117"/>
<evidence type="ECO:0000313" key="14">
    <source>
        <dbReference type="Proteomes" id="UP000005238"/>
    </source>
</evidence>
<dbReference type="InterPro" id="IPR050168">
    <property type="entry name" value="AAA_ATPase_domain"/>
</dbReference>
<reference evidence="14" key="1">
    <citation type="journal article" date="2006" name="Science">
        <title>Phytophthora genome sequences uncover evolutionary origins and mechanisms of pathogenesis.</title>
        <authorList>
            <person name="Tyler B.M."/>
            <person name="Tripathy S."/>
            <person name="Zhang X."/>
            <person name="Dehal P."/>
            <person name="Jiang R.H."/>
            <person name="Aerts A."/>
            <person name="Arredondo F.D."/>
            <person name="Baxter L."/>
            <person name="Bensasson D."/>
            <person name="Beynon J.L."/>
            <person name="Chapman J."/>
            <person name="Damasceno C.M."/>
            <person name="Dorrance A.E."/>
            <person name="Dou D."/>
            <person name="Dickerman A.W."/>
            <person name="Dubchak I.L."/>
            <person name="Garbelotto M."/>
            <person name="Gijzen M."/>
            <person name="Gordon S.G."/>
            <person name="Govers F."/>
            <person name="Grunwald N.J."/>
            <person name="Huang W."/>
            <person name="Ivors K.L."/>
            <person name="Jones R.W."/>
            <person name="Kamoun S."/>
            <person name="Krampis K."/>
            <person name="Lamour K.H."/>
            <person name="Lee M.K."/>
            <person name="McDonald W.H."/>
            <person name="Medina M."/>
            <person name="Meijer H.J."/>
            <person name="Nordberg E.K."/>
            <person name="Maclean D.J."/>
            <person name="Ospina-Giraldo M.D."/>
            <person name="Morris P.F."/>
            <person name="Phuntumart V."/>
            <person name="Putnam N.H."/>
            <person name="Rash S."/>
            <person name="Rose J.K."/>
            <person name="Sakihama Y."/>
            <person name="Salamov A.A."/>
            <person name="Savidor A."/>
            <person name="Scheuring C.F."/>
            <person name="Smith B.M."/>
            <person name="Sobral B.W."/>
            <person name="Terry A."/>
            <person name="Torto-Alalibo T.A."/>
            <person name="Win J."/>
            <person name="Xu Z."/>
            <person name="Zhang H."/>
            <person name="Grigoriev I.V."/>
            <person name="Rokhsar D.S."/>
            <person name="Boore J.L."/>
        </authorList>
    </citation>
    <scope>NUCLEOTIDE SEQUENCE [LARGE SCALE GENOMIC DNA]</scope>
    <source>
        <strain evidence="14">Pr102</strain>
    </source>
</reference>
<dbReference type="InterPro" id="IPR047533">
    <property type="entry name" value="RecA-like_PEX6_r2"/>
</dbReference>
<organism evidence="13 14">
    <name type="scientific">Phytophthora ramorum</name>
    <name type="common">Sudden oak death agent</name>
    <dbReference type="NCBI Taxonomy" id="164328"/>
    <lineage>
        <taxon>Eukaryota</taxon>
        <taxon>Sar</taxon>
        <taxon>Stramenopiles</taxon>
        <taxon>Oomycota</taxon>
        <taxon>Peronosporomycetes</taxon>
        <taxon>Peronosporales</taxon>
        <taxon>Peronosporaceae</taxon>
        <taxon>Phytophthora</taxon>
    </lineage>
</organism>